<keyword evidence="3" id="KW-1185">Reference proteome</keyword>
<dbReference type="PANTHER" id="PTHR38111:SF2">
    <property type="entry name" value="FINGER DOMAIN PROTEIN, PUTATIVE (AFU_ORTHOLOGUE AFUA_1G01560)-RELATED"/>
    <property type="match status" value="1"/>
</dbReference>
<dbReference type="PANTHER" id="PTHR38111">
    <property type="entry name" value="ZN(2)-C6 FUNGAL-TYPE DOMAIN-CONTAINING PROTEIN-RELATED"/>
    <property type="match status" value="1"/>
</dbReference>
<name>A0ABR1GWI5_9HYPO</name>
<sequence>MQQFYSPQKTGNVPILIDRGKQKTVASYVTTVQTRPTGRLQLTKAPRSDPALFYFYYFDVFLRKNNFSCQGKSSVDIQELMQRSMSGGYLKNAVLSLGAMEAVKLRSSDGPSQNECYQFALNSYMDSVVGLRDALEHHTNKPQLRLNVLWTTLLLGLFELMSDSTGQGWIQHIVHGTSKALIASGPMACQTSFGKRFFIEVKIFEVCRAIIFNEPTFLAQSEWKALSVKLQTDHVETEMHPLGALLDIIVLCSSLRVDASNFIYESQLSTPEDRVMNAHGISMEGFCQREALDAWNTNNAHLLQGKMKPDGSLETDDFMLLAKIFFAATSIYLSGVFDYEITHWQDLGVLVATLPEEDIQLHVQTILETCNTVLDRSSVSPVLLLFPLRVAGARSSQLWQQACILDLLDKVELTFSVAASFKFELADLWAQWAQQ</sequence>
<accession>A0ABR1GWI5</accession>
<proteinExistence type="predicted"/>
<evidence type="ECO:0000313" key="2">
    <source>
        <dbReference type="EMBL" id="KAK7413107.1"/>
    </source>
</evidence>
<keyword evidence="1" id="KW-0539">Nucleus</keyword>
<reference evidence="2 3" key="1">
    <citation type="journal article" date="2025" name="Microbiol. Resour. Announc.">
        <title>Draft genome sequences for Neonectria magnoliae and Neonectria punicea, canker pathogens of Liriodendron tulipifera and Acer saccharum in West Virginia.</title>
        <authorList>
            <person name="Petronek H.M."/>
            <person name="Kasson M.T."/>
            <person name="Metheny A.M."/>
            <person name="Stauder C.M."/>
            <person name="Lovett B."/>
            <person name="Lynch S.C."/>
            <person name="Garnas J.R."/>
            <person name="Kasson L.R."/>
            <person name="Stajich J.E."/>
        </authorList>
    </citation>
    <scope>NUCLEOTIDE SEQUENCE [LARGE SCALE GENOMIC DNA]</scope>
    <source>
        <strain evidence="2 3">NRRL 64653</strain>
    </source>
</reference>
<evidence type="ECO:0000256" key="1">
    <source>
        <dbReference type="ARBA" id="ARBA00023242"/>
    </source>
</evidence>
<dbReference type="InterPro" id="IPR021858">
    <property type="entry name" value="Fun_TF"/>
</dbReference>
<protein>
    <submittedName>
        <fullName evidence="2">Uncharacterized protein</fullName>
    </submittedName>
</protein>
<evidence type="ECO:0000313" key="3">
    <source>
        <dbReference type="Proteomes" id="UP001498476"/>
    </source>
</evidence>
<dbReference type="EMBL" id="JAZAVJ010000139">
    <property type="protein sequence ID" value="KAK7413107.1"/>
    <property type="molecule type" value="Genomic_DNA"/>
</dbReference>
<comment type="caution">
    <text evidence="2">The sequence shown here is derived from an EMBL/GenBank/DDBJ whole genome shotgun (WGS) entry which is preliminary data.</text>
</comment>
<gene>
    <name evidence="2" type="ORF">QQX98_007993</name>
</gene>
<organism evidence="2 3">
    <name type="scientific">Neonectria punicea</name>
    <dbReference type="NCBI Taxonomy" id="979145"/>
    <lineage>
        <taxon>Eukaryota</taxon>
        <taxon>Fungi</taxon>
        <taxon>Dikarya</taxon>
        <taxon>Ascomycota</taxon>
        <taxon>Pezizomycotina</taxon>
        <taxon>Sordariomycetes</taxon>
        <taxon>Hypocreomycetidae</taxon>
        <taxon>Hypocreales</taxon>
        <taxon>Nectriaceae</taxon>
        <taxon>Neonectria</taxon>
    </lineage>
</organism>
<dbReference type="InterPro" id="IPR053178">
    <property type="entry name" value="Osmoadaptation_assoc"/>
</dbReference>
<dbReference type="Proteomes" id="UP001498476">
    <property type="component" value="Unassembled WGS sequence"/>
</dbReference>
<dbReference type="Pfam" id="PF11951">
    <property type="entry name" value="Fungal_trans_2"/>
    <property type="match status" value="1"/>
</dbReference>